<organism evidence="3 4">
    <name type="scientific">Gigaspora margarita</name>
    <dbReference type="NCBI Taxonomy" id="4874"/>
    <lineage>
        <taxon>Eukaryota</taxon>
        <taxon>Fungi</taxon>
        <taxon>Fungi incertae sedis</taxon>
        <taxon>Mucoromycota</taxon>
        <taxon>Glomeromycotina</taxon>
        <taxon>Glomeromycetes</taxon>
        <taxon>Diversisporales</taxon>
        <taxon>Gigasporaceae</taxon>
        <taxon>Gigaspora</taxon>
    </lineage>
</organism>
<keyword evidence="1" id="KW-0472">Membrane</keyword>
<evidence type="ECO:0000256" key="2">
    <source>
        <dbReference type="SAM" id="SignalP"/>
    </source>
</evidence>
<feature type="signal peptide" evidence="2">
    <location>
        <begin position="1"/>
        <end position="28"/>
    </location>
</feature>
<dbReference type="Proteomes" id="UP000439903">
    <property type="component" value="Unassembled WGS sequence"/>
</dbReference>
<keyword evidence="1" id="KW-0812">Transmembrane</keyword>
<sequence>MMTLFYNLAIVVILIFFLTSLPPGFSLAIEYSNFTYTETSNQANLTENPPHVLAIRHYQNDESTSIIHIGRENYVTGANLCLEQRLLLRVLQGNGNVIEINFNNTEEIQEINFCYINGKNPINIYPLFEQYILVSYVHANDTSDSTTYMDKGMVIDWSGNILSIIDFGPSFLFPNSTTWEPNEFIVNNIVPRNGFLRLSRVRRTNNFEWRQYGRFNHGSFSLLQNDRFITDSTDLTNFQVTVLQTLDNGYAVIYSNKLFASARIYAMKLKFNEKTAIKFNLYELTQPNITITGIFCSVDYVYVGHLCIASVARTIVSQTPTNTTAITTTTLEPLTTPVTVPFAQPTTSTMQALFHLKIRFLSSGSVLTADQVATNENSVTARTLPPGGYALILQQPFKPIIYFNFSLYNESNQLVDYSFPINPIISNMFGAFDILKNNTMVVAQNEISTIWSLMSIQLPSLSLYHYNGYGNFYVNTTYPRKDSDNLEVNCNKINITFQDPVSFADGNLSIYQISNQGDILRQIINSKNCNNCIANDNAVTLFIYDSTFNVPGAKYYIQMDNKFVQNSIYDEAILGIDPYMWIFQTANVDISQSSSYAGDIRGIIRLTKSGTQYFRTMSNSDRDAFITALVNELTVIIPTEKGRLSSNGHYQLDATVESQILISFSIKAKNSEKFLSTLVSKYLNQLIENGAYTGISTGTTTIYLDYIYGFQQTQSLSELFEMHMIKFILLFVGIVIFLMLFMFARMKSPEGDNLIILQLGTTLFRFVIFLMFVFTDSKTIPSLQISR</sequence>
<dbReference type="EMBL" id="WTPW01000065">
    <property type="protein sequence ID" value="KAF0552585.1"/>
    <property type="molecule type" value="Genomic_DNA"/>
</dbReference>
<evidence type="ECO:0000256" key="1">
    <source>
        <dbReference type="SAM" id="Phobius"/>
    </source>
</evidence>
<feature type="transmembrane region" description="Helical" evidence="1">
    <location>
        <begin position="724"/>
        <end position="743"/>
    </location>
</feature>
<reference evidence="3 4" key="1">
    <citation type="journal article" date="2019" name="Environ. Microbiol.">
        <title>At the nexus of three kingdoms: the genome of the mycorrhizal fungus Gigaspora margarita provides insights into plant, endobacterial and fungal interactions.</title>
        <authorList>
            <person name="Venice F."/>
            <person name="Ghignone S."/>
            <person name="Salvioli di Fossalunga A."/>
            <person name="Amselem J."/>
            <person name="Novero M."/>
            <person name="Xianan X."/>
            <person name="Sedzielewska Toro K."/>
            <person name="Morin E."/>
            <person name="Lipzen A."/>
            <person name="Grigoriev I.V."/>
            <person name="Henrissat B."/>
            <person name="Martin F.M."/>
            <person name="Bonfante P."/>
        </authorList>
    </citation>
    <scope>NUCLEOTIDE SEQUENCE [LARGE SCALE GENOMIC DNA]</scope>
    <source>
        <strain evidence="3 4">BEG34</strain>
    </source>
</reference>
<keyword evidence="2" id="KW-0732">Signal</keyword>
<protein>
    <submittedName>
        <fullName evidence="3">Uncharacterized protein</fullName>
    </submittedName>
</protein>
<keyword evidence="1" id="KW-1133">Transmembrane helix</keyword>
<feature type="transmembrane region" description="Helical" evidence="1">
    <location>
        <begin position="755"/>
        <end position="774"/>
    </location>
</feature>
<accession>A0A8H4ETP1</accession>
<comment type="caution">
    <text evidence="3">The sequence shown here is derived from an EMBL/GenBank/DDBJ whole genome shotgun (WGS) entry which is preliminary data.</text>
</comment>
<evidence type="ECO:0000313" key="4">
    <source>
        <dbReference type="Proteomes" id="UP000439903"/>
    </source>
</evidence>
<dbReference type="AlphaFoldDB" id="A0A8H4ETP1"/>
<dbReference type="OrthoDB" id="2419864at2759"/>
<feature type="chain" id="PRO_5034484925" evidence="2">
    <location>
        <begin position="29"/>
        <end position="787"/>
    </location>
</feature>
<keyword evidence="4" id="KW-1185">Reference proteome</keyword>
<name>A0A8H4ETP1_GIGMA</name>
<proteinExistence type="predicted"/>
<gene>
    <name evidence="3" type="ORF">F8M41_021652</name>
</gene>
<evidence type="ECO:0000313" key="3">
    <source>
        <dbReference type="EMBL" id="KAF0552585.1"/>
    </source>
</evidence>